<evidence type="ECO:0000256" key="3">
    <source>
        <dbReference type="ARBA" id="ARBA00010387"/>
    </source>
</evidence>
<evidence type="ECO:0000256" key="5">
    <source>
        <dbReference type="ARBA" id="ARBA00013779"/>
    </source>
</evidence>
<reference evidence="11" key="2">
    <citation type="submission" date="2022-06" db="UniProtKB">
        <authorList>
            <consortium name="EnsemblMetazoa"/>
        </authorList>
    </citation>
    <scope>IDENTIFICATION</scope>
    <source>
        <strain evidence="11">PS312</strain>
    </source>
</reference>
<keyword evidence="6 9" id="KW-0324">Glycolysis</keyword>
<comment type="similarity">
    <text evidence="3 9">Belongs to the class I fructose-bisphosphate aldolase family.</text>
</comment>
<dbReference type="FunFam" id="3.20.20.70:FF:000140">
    <property type="entry name" value="Fructose-bisphosphate aldolase"/>
    <property type="match status" value="1"/>
</dbReference>
<dbReference type="SUPFAM" id="SSF51569">
    <property type="entry name" value="Aldolase"/>
    <property type="match status" value="1"/>
</dbReference>
<dbReference type="GO" id="GO:0030388">
    <property type="term" value="P:fructose 1,6-bisphosphate metabolic process"/>
    <property type="evidence" value="ECO:0000318"/>
    <property type="project" value="GO_Central"/>
</dbReference>
<evidence type="ECO:0000256" key="8">
    <source>
        <dbReference type="ARBA" id="ARBA00023270"/>
    </source>
</evidence>
<gene>
    <name evidence="11" type="primary">WBGene00276380</name>
</gene>
<comment type="pathway">
    <text evidence="2 10">Carbohydrate degradation; glycolysis; D-glyceraldehyde 3-phosphate and glycerone phosphate from D-glucose: step 4/4.</text>
</comment>
<dbReference type="AlphaFoldDB" id="A0A2A6CHT8"/>
<dbReference type="GO" id="GO:0006096">
    <property type="term" value="P:glycolytic process"/>
    <property type="evidence" value="ECO:0000318"/>
    <property type="project" value="GO_Central"/>
</dbReference>
<evidence type="ECO:0000313" key="12">
    <source>
        <dbReference type="Proteomes" id="UP000005239"/>
    </source>
</evidence>
<keyword evidence="7 9" id="KW-0456">Lyase</keyword>
<evidence type="ECO:0000256" key="1">
    <source>
        <dbReference type="ARBA" id="ARBA00000441"/>
    </source>
</evidence>
<keyword evidence="12" id="KW-1185">Reference proteome</keyword>
<evidence type="ECO:0000256" key="7">
    <source>
        <dbReference type="ARBA" id="ARBA00023239"/>
    </source>
</evidence>
<dbReference type="NCBIfam" id="NF033379">
    <property type="entry name" value="FrucBisAld_I"/>
    <property type="match status" value="1"/>
</dbReference>
<dbReference type="InterPro" id="IPR013785">
    <property type="entry name" value="Aldolase_TIM"/>
</dbReference>
<dbReference type="InterPro" id="IPR029768">
    <property type="entry name" value="Aldolase_I_AS"/>
</dbReference>
<dbReference type="GO" id="GO:0005829">
    <property type="term" value="C:cytosol"/>
    <property type="evidence" value="ECO:0000318"/>
    <property type="project" value="GO_Central"/>
</dbReference>
<proteinExistence type="inferred from homology"/>
<protein>
    <recommendedName>
        <fullName evidence="5 9">Fructose-bisphosphate aldolase</fullName>
        <ecNumber evidence="4 9">4.1.2.13</ecNumber>
    </recommendedName>
</protein>
<dbReference type="EnsemblMetazoa" id="PPA38011.1">
    <property type="protein sequence ID" value="PPA38011.1"/>
    <property type="gene ID" value="WBGene00276380"/>
</dbReference>
<dbReference type="PANTHER" id="PTHR11627">
    <property type="entry name" value="FRUCTOSE-BISPHOSPHATE ALDOLASE"/>
    <property type="match status" value="1"/>
</dbReference>
<dbReference type="EC" id="4.1.2.13" evidence="4 9"/>
<dbReference type="OrthoDB" id="36455at2759"/>
<evidence type="ECO:0000256" key="10">
    <source>
        <dbReference type="RuleBase" id="RU004257"/>
    </source>
</evidence>
<dbReference type="Pfam" id="PF00274">
    <property type="entry name" value="Glycolytic"/>
    <property type="match status" value="1"/>
</dbReference>
<name>A0A2A6CHT8_PRIPA</name>
<keyword evidence="8" id="KW-0704">Schiff base</keyword>
<comment type="catalytic activity">
    <reaction evidence="1 9">
        <text>beta-D-fructose 1,6-bisphosphate = D-glyceraldehyde 3-phosphate + dihydroxyacetone phosphate</text>
        <dbReference type="Rhea" id="RHEA:14729"/>
        <dbReference type="ChEBI" id="CHEBI:32966"/>
        <dbReference type="ChEBI" id="CHEBI:57642"/>
        <dbReference type="ChEBI" id="CHEBI:59776"/>
        <dbReference type="EC" id="4.1.2.13"/>
    </reaction>
</comment>
<evidence type="ECO:0000256" key="6">
    <source>
        <dbReference type="ARBA" id="ARBA00023152"/>
    </source>
</evidence>
<evidence type="ECO:0000256" key="2">
    <source>
        <dbReference type="ARBA" id="ARBA00004714"/>
    </source>
</evidence>
<dbReference type="CDD" id="cd00948">
    <property type="entry name" value="FBP_aldolase_I_a"/>
    <property type="match status" value="1"/>
</dbReference>
<evidence type="ECO:0000256" key="4">
    <source>
        <dbReference type="ARBA" id="ARBA00013068"/>
    </source>
</evidence>
<organism evidence="11 12">
    <name type="scientific">Pristionchus pacificus</name>
    <name type="common">Parasitic nematode worm</name>
    <dbReference type="NCBI Taxonomy" id="54126"/>
    <lineage>
        <taxon>Eukaryota</taxon>
        <taxon>Metazoa</taxon>
        <taxon>Ecdysozoa</taxon>
        <taxon>Nematoda</taxon>
        <taxon>Chromadorea</taxon>
        <taxon>Rhabditida</taxon>
        <taxon>Rhabditina</taxon>
        <taxon>Diplogasteromorpha</taxon>
        <taxon>Diplogasteroidea</taxon>
        <taxon>Neodiplogasteridae</taxon>
        <taxon>Pristionchus</taxon>
    </lineage>
</organism>
<evidence type="ECO:0000256" key="9">
    <source>
        <dbReference type="RuleBase" id="RU003994"/>
    </source>
</evidence>
<accession>A0A2A6CHT8</accession>
<dbReference type="Gene3D" id="3.20.20.70">
    <property type="entry name" value="Aldolase class I"/>
    <property type="match status" value="1"/>
</dbReference>
<sequence>MTEVGGSYTDALTCAQKKELREIAAKIVADGKGILAADESTGTIGKRLSAISLENNEQNRQKYRQLLFTTPNLNQHISGVILYEETFHQSTDSGKKFVDLLNEQGIVPGIKLDLGVVPLAGTIGEGTTQGLDGLAAKAAAFKKGGCGFAKWRCVLTIADHTPSHLGMLENANVLARYASICQQNGLVPIVEPEVLCDGDHDLKRAQKVTEQVLSFVYKALADHHVYLEGTLLKPNMVTPGQSSAKKSSHEEIGLATVEALRRGVPSAVPGITFLSGGQSELDATANLNAINQAPLLKPWKLTFSYGRALQQSVLKAWGGKDANVGAAQKVLLARASANGAASLGKYQVRFSPLPWYQGPRIMVPEYQVPWYQGPRIMVPEYQVPWYQGSRIMVPEYQVPWYQGPRIMVPEYQVPWYQGPRIMVPEYQVPWYQGPRIMVPEYQVPWYQGPRIMVPEYQVPWYQGPRIMVPEYQVPWYQGPRIMGEDASSAAAESLFVAKHSY</sequence>
<dbReference type="InterPro" id="IPR000741">
    <property type="entry name" value="FBA_I"/>
</dbReference>
<dbReference type="PROSITE" id="PS00158">
    <property type="entry name" value="ALDOLASE_CLASS_I"/>
    <property type="match status" value="1"/>
</dbReference>
<dbReference type="GO" id="GO:0004332">
    <property type="term" value="F:fructose-bisphosphate aldolase activity"/>
    <property type="evidence" value="ECO:0000318"/>
    <property type="project" value="GO_Central"/>
</dbReference>
<reference evidence="12" key="1">
    <citation type="journal article" date="2008" name="Nat. Genet.">
        <title>The Pristionchus pacificus genome provides a unique perspective on nematode lifestyle and parasitism.</title>
        <authorList>
            <person name="Dieterich C."/>
            <person name="Clifton S.W."/>
            <person name="Schuster L.N."/>
            <person name="Chinwalla A."/>
            <person name="Delehaunty K."/>
            <person name="Dinkelacker I."/>
            <person name="Fulton L."/>
            <person name="Fulton R."/>
            <person name="Godfrey J."/>
            <person name="Minx P."/>
            <person name="Mitreva M."/>
            <person name="Roeseler W."/>
            <person name="Tian H."/>
            <person name="Witte H."/>
            <person name="Yang S.P."/>
            <person name="Wilson R.K."/>
            <person name="Sommer R.J."/>
        </authorList>
    </citation>
    <scope>NUCLEOTIDE SEQUENCE [LARGE SCALE GENOMIC DNA]</scope>
    <source>
        <strain evidence="12">PS312</strain>
    </source>
</reference>
<accession>A0A8R1UQM0</accession>
<dbReference type="Proteomes" id="UP000005239">
    <property type="component" value="Unassembled WGS sequence"/>
</dbReference>
<evidence type="ECO:0000313" key="11">
    <source>
        <dbReference type="EnsemblMetazoa" id="PPA38011.1"/>
    </source>
</evidence>